<proteinExistence type="predicted"/>
<dbReference type="Proteomes" id="UP000830055">
    <property type="component" value="Chromosome"/>
</dbReference>
<keyword evidence="2" id="KW-1185">Reference proteome</keyword>
<dbReference type="RefSeq" id="WP_284152037.1">
    <property type="nucleotide sequence ID" value="NZ_AP025516.1"/>
</dbReference>
<dbReference type="EMBL" id="AP025516">
    <property type="protein sequence ID" value="BDD88703.1"/>
    <property type="molecule type" value="Genomic_DNA"/>
</dbReference>
<gene>
    <name evidence="1" type="ORF">DPPLL_30680</name>
</gene>
<reference evidence="1 2" key="1">
    <citation type="submission" date="2022-01" db="EMBL/GenBank/DDBJ databases">
        <title>Desulfofustis limnae sp. nov., a novel mesophilic sulfate-reducing bacterium isolated from marsh soil.</title>
        <authorList>
            <person name="Watanabe M."/>
            <person name="Takahashi A."/>
            <person name="Kojima H."/>
            <person name="Fukui M."/>
        </authorList>
    </citation>
    <scope>NUCLEOTIDE SEQUENCE [LARGE SCALE GENOMIC DNA]</scope>
    <source>
        <strain evidence="1 2">PPLL</strain>
    </source>
</reference>
<protein>
    <recommendedName>
        <fullName evidence="3">Major tail protein</fullName>
    </recommendedName>
</protein>
<evidence type="ECO:0000313" key="1">
    <source>
        <dbReference type="EMBL" id="BDD88703.1"/>
    </source>
</evidence>
<accession>A0ABN6M756</accession>
<evidence type="ECO:0008006" key="3">
    <source>
        <dbReference type="Google" id="ProtNLM"/>
    </source>
</evidence>
<organism evidence="1 2">
    <name type="scientific">Desulfofustis limnaeus</name>
    <dbReference type="NCBI Taxonomy" id="2740163"/>
    <lineage>
        <taxon>Bacteria</taxon>
        <taxon>Pseudomonadati</taxon>
        <taxon>Thermodesulfobacteriota</taxon>
        <taxon>Desulfobulbia</taxon>
        <taxon>Desulfobulbales</taxon>
        <taxon>Desulfocapsaceae</taxon>
        <taxon>Desulfofustis</taxon>
    </lineage>
</organism>
<name>A0ABN6M756_9BACT</name>
<evidence type="ECO:0000313" key="2">
    <source>
        <dbReference type="Proteomes" id="UP000830055"/>
    </source>
</evidence>
<sequence>MSKQMQGFRGSLDLYYQVEQADGSFGPVYPAGNVTGFELVPDAEEMEIISTGNADYGQALDSMIEAKPTKGNFTVNRFNIDSWALAFMGEVEARTGTITEVTNEEVAAVPGEIFKLAHLDVSELVLTNVAGDVTYDVGDDYEIVDAALGLVRVKTAAEGGTIAAGTIHADYDAAAPSGWLLKAGTKSSKFIKLWGRGINRFNNKRSIVQVPRASVKPSGGFSIVGTDPASIQMDLTCNVPTDGSPVFTVVAEA</sequence>